<organism evidence="2 3">
    <name type="scientific">Monoraphidium neglectum</name>
    <dbReference type="NCBI Taxonomy" id="145388"/>
    <lineage>
        <taxon>Eukaryota</taxon>
        <taxon>Viridiplantae</taxon>
        <taxon>Chlorophyta</taxon>
        <taxon>core chlorophytes</taxon>
        <taxon>Chlorophyceae</taxon>
        <taxon>CS clade</taxon>
        <taxon>Sphaeropleales</taxon>
        <taxon>Selenastraceae</taxon>
        <taxon>Monoraphidium</taxon>
    </lineage>
</organism>
<feature type="region of interest" description="Disordered" evidence="1">
    <location>
        <begin position="270"/>
        <end position="347"/>
    </location>
</feature>
<accession>A0A0D2MHC2</accession>
<feature type="region of interest" description="Disordered" evidence="1">
    <location>
        <begin position="1"/>
        <end position="24"/>
    </location>
</feature>
<proteinExistence type="predicted"/>
<dbReference type="OrthoDB" id="543453at2759"/>
<dbReference type="Proteomes" id="UP000054498">
    <property type="component" value="Unassembled WGS sequence"/>
</dbReference>
<feature type="region of interest" description="Disordered" evidence="1">
    <location>
        <begin position="363"/>
        <end position="407"/>
    </location>
</feature>
<sequence length="407" mass="44549">MASEDAPAPPAERAPPPSPPPLSLDECREAFYVAQRATERYAAQLKAFVDVIDSKKAQAGEAWIEAVQDEARKATFFHTNQLAEWEDFAERADSYVDSVRRLAERLAIAELKGETLEEADLPENKARTVHPELLKFKLEKRSRILGKIGGVPALGPGTVIPKLPTGGPGLRATASSAAREINYSKVEGKDARYLADVFQFKTGGKKKDDGEPTEWQQEASTILKRKAQVEKSEEALRAELKSPFGEELTGVLQQRHTTLKAKEDEAAAVAASAYRRSSARDEAPPDATPELAAKLKRRQQEEERAIKEAARKAREDAEAAENNTHRLPAGRHLALQKGVPTPAWQSTAPFGSELASALQKRNQAKADAIRNAVAKEEGRASGSAGVPDAESEWARRLRRIQGGRNDE</sequence>
<name>A0A0D2MHC2_9CHLO</name>
<dbReference type="KEGG" id="mng:MNEG_7879"/>
<reference evidence="2 3" key="1">
    <citation type="journal article" date="2013" name="BMC Genomics">
        <title>Reconstruction of the lipid metabolism for the microalga Monoraphidium neglectum from its genome sequence reveals characteristics suitable for biofuel production.</title>
        <authorList>
            <person name="Bogen C."/>
            <person name="Al-Dilaimi A."/>
            <person name="Albersmeier A."/>
            <person name="Wichmann J."/>
            <person name="Grundmann M."/>
            <person name="Rupp O."/>
            <person name="Lauersen K.J."/>
            <person name="Blifernez-Klassen O."/>
            <person name="Kalinowski J."/>
            <person name="Goesmann A."/>
            <person name="Mussgnug J.H."/>
            <person name="Kruse O."/>
        </authorList>
    </citation>
    <scope>NUCLEOTIDE SEQUENCE [LARGE SCALE GENOMIC DNA]</scope>
    <source>
        <strain evidence="2 3">SAG 48.87</strain>
    </source>
</reference>
<dbReference type="RefSeq" id="XP_013899101.1">
    <property type="nucleotide sequence ID" value="XM_014043647.1"/>
</dbReference>
<evidence type="ECO:0000313" key="3">
    <source>
        <dbReference type="Proteomes" id="UP000054498"/>
    </source>
</evidence>
<feature type="compositionally biased region" description="Basic and acidic residues" evidence="1">
    <location>
        <begin position="298"/>
        <end position="317"/>
    </location>
</feature>
<keyword evidence="3" id="KW-1185">Reference proteome</keyword>
<feature type="compositionally biased region" description="Pro residues" evidence="1">
    <location>
        <begin position="7"/>
        <end position="22"/>
    </location>
</feature>
<gene>
    <name evidence="2" type="ORF">MNEG_7879</name>
</gene>
<evidence type="ECO:0000313" key="2">
    <source>
        <dbReference type="EMBL" id="KIZ00082.1"/>
    </source>
</evidence>
<evidence type="ECO:0000256" key="1">
    <source>
        <dbReference type="SAM" id="MobiDB-lite"/>
    </source>
</evidence>
<dbReference type="GeneID" id="25740755"/>
<dbReference type="EMBL" id="KK101657">
    <property type="protein sequence ID" value="KIZ00082.1"/>
    <property type="molecule type" value="Genomic_DNA"/>
</dbReference>
<protein>
    <submittedName>
        <fullName evidence="2">Uncharacterized protein</fullName>
    </submittedName>
</protein>
<dbReference type="AlphaFoldDB" id="A0A0D2MHC2"/>